<sequence length="687" mass="80114">MEGLVLNKAQDEIVKAINSGKNLKIISLPKSGRKTAVLKAIGSQKKLLYIWFNNFNIKPNFLKRFSDQENIQIINLKDINSDTNFEEYDIFYFENINFLNNNKLLKEALAIINGKLFKCFADPRPEFGWNNHIDDDCNKSSHEKQIIFCASFPVNISKKSSGLIEQQNLISIIDELIPYFTNYFIEITMSQNFWFSKYDLEVIKQIYPGKLDHLTSEKQFNRFNIHNSNIFSYSKLESKETMIVYDFENVSIKKVKTEVGHDQVININFFKTPEKTVDFKYYNLVLLVGKSNISKPEYFNNWYNSFLEIIGLITNKIYIVGKFTKDEFITKISRLKSGMLQGRESNLKIIVSNLINKKFLKSNLGYLKSLEQYLEIKDITKDVEIHNGVKLTGLEQLRDEFENLLKQSNEIIIKQKAVFYSQIIEFYIYFSTMKYKLSNISFKSSTNQANAFKFNFEEDVEDFFAALNDNSNNWIAKITKNIDQNDSSEKNKVANIQKAYEKIKRFYNRSSESIKNSISNSLVETNKFKNVFLQSSNIEYHKKCLSKIGKFHVSGEIDFIDLDSNKIFELKVNKESKLCAVEIDEFKTAEILHNCLESTKSPKKSQIEITDKVSIKNFAGVVQLILYAMSNLEDNGDNFSKLSLYLVELYTPSIWSVKINSYSNLTKISIILERYIMTYILRRFWNM</sequence>
<organism evidence="1 2">
    <name type="scientific">Spiroplasma clarkii</name>
    <dbReference type="NCBI Taxonomy" id="2139"/>
    <lineage>
        <taxon>Bacteria</taxon>
        <taxon>Bacillati</taxon>
        <taxon>Mycoplasmatota</taxon>
        <taxon>Mollicutes</taxon>
        <taxon>Entomoplasmatales</taxon>
        <taxon>Spiroplasmataceae</taxon>
        <taxon>Spiroplasma</taxon>
    </lineage>
</organism>
<dbReference type="EMBL" id="CP024870">
    <property type="protein sequence ID" value="ATX70891.1"/>
    <property type="molecule type" value="Genomic_DNA"/>
</dbReference>
<proteinExistence type="predicted"/>
<protein>
    <submittedName>
        <fullName evidence="1">Uncharacterized protein</fullName>
    </submittedName>
</protein>
<evidence type="ECO:0000313" key="1">
    <source>
        <dbReference type="EMBL" id="ATX70891.1"/>
    </source>
</evidence>
<keyword evidence="2" id="KW-1185">Reference proteome</keyword>
<dbReference type="AlphaFoldDB" id="A0A2K8KKT9"/>
<dbReference type="Proteomes" id="UP000231179">
    <property type="component" value="Chromosome"/>
</dbReference>
<gene>
    <name evidence="1" type="ORF">SCLAR_v1c05720</name>
</gene>
<reference evidence="1 2" key="1">
    <citation type="submission" date="2017-11" db="EMBL/GenBank/DDBJ databases">
        <title>Complete genome sequence of Spiroplasma clarkii CN-5 (DSM 19994).</title>
        <authorList>
            <person name="Tsai Y.-M."/>
            <person name="Chang A."/>
            <person name="Lo W.-S."/>
            <person name="Kuo C.-H."/>
        </authorList>
    </citation>
    <scope>NUCLEOTIDE SEQUENCE [LARGE SCALE GENOMIC DNA]</scope>
    <source>
        <strain evidence="1 2">CN-5</strain>
    </source>
</reference>
<accession>A0A2K8KKT9</accession>
<evidence type="ECO:0000313" key="2">
    <source>
        <dbReference type="Proteomes" id="UP000231179"/>
    </source>
</evidence>
<name>A0A2K8KKT9_9MOLU</name>
<dbReference type="RefSeq" id="WP_100254445.1">
    <property type="nucleotide sequence ID" value="NZ_CP024870.1"/>
</dbReference>